<organism evidence="2 3">
    <name type="scientific">Punica granatum</name>
    <name type="common">Pomegranate</name>
    <dbReference type="NCBI Taxonomy" id="22663"/>
    <lineage>
        <taxon>Eukaryota</taxon>
        <taxon>Viridiplantae</taxon>
        <taxon>Streptophyta</taxon>
        <taxon>Embryophyta</taxon>
        <taxon>Tracheophyta</taxon>
        <taxon>Spermatophyta</taxon>
        <taxon>Magnoliopsida</taxon>
        <taxon>eudicotyledons</taxon>
        <taxon>Gunneridae</taxon>
        <taxon>Pentapetalae</taxon>
        <taxon>rosids</taxon>
        <taxon>malvids</taxon>
        <taxon>Myrtales</taxon>
        <taxon>Lythraceae</taxon>
        <taxon>Punica</taxon>
    </lineage>
</organism>
<accession>A0A2I0KQX2</accession>
<dbReference type="AlphaFoldDB" id="A0A2I0KQX2"/>
<name>A0A2I0KQX2_PUNGR</name>
<keyword evidence="3" id="KW-1185">Reference proteome</keyword>
<feature type="compositionally biased region" description="Basic and acidic residues" evidence="1">
    <location>
        <begin position="46"/>
        <end position="57"/>
    </location>
</feature>
<proteinExistence type="predicted"/>
<dbReference type="EMBL" id="PGOL01000426">
    <property type="protein sequence ID" value="PKI70867.1"/>
    <property type="molecule type" value="Genomic_DNA"/>
</dbReference>
<sequence length="140" mass="16001">MWTLVGARMRSFGSRGLGVSTFPWGCVTDTRERRSRHLSFYNPLDPHGKQVRKDNKQQGRGQALCRAVTGAWTRGDERADARADVRRVTGACKSAREHEEDNKGKSWLPLGNPWVQWPKRRNREKARVSIGRPFEVRGSN</sequence>
<dbReference type="Proteomes" id="UP000233551">
    <property type="component" value="Unassembled WGS sequence"/>
</dbReference>
<reference evidence="2 3" key="1">
    <citation type="submission" date="2017-11" db="EMBL/GenBank/DDBJ databases">
        <title>De-novo sequencing of pomegranate (Punica granatum L.) genome.</title>
        <authorList>
            <person name="Akparov Z."/>
            <person name="Amiraslanov A."/>
            <person name="Hajiyeva S."/>
            <person name="Abbasov M."/>
            <person name="Kaur K."/>
            <person name="Hamwieh A."/>
            <person name="Solovyev V."/>
            <person name="Salamov A."/>
            <person name="Braich B."/>
            <person name="Kosarev P."/>
            <person name="Mahmoud A."/>
            <person name="Hajiyev E."/>
            <person name="Babayeva S."/>
            <person name="Izzatullayeva V."/>
            <person name="Mammadov A."/>
            <person name="Mammadov A."/>
            <person name="Sharifova S."/>
            <person name="Ojaghi J."/>
            <person name="Eynullazada K."/>
            <person name="Bayramov B."/>
            <person name="Abdulazimova A."/>
            <person name="Shahmuradov I."/>
        </authorList>
    </citation>
    <scope>NUCLEOTIDE SEQUENCE [LARGE SCALE GENOMIC DNA]</scope>
    <source>
        <strain evidence="3">cv. AG2017</strain>
        <tissue evidence="2">Leaf</tissue>
    </source>
</reference>
<evidence type="ECO:0000313" key="3">
    <source>
        <dbReference type="Proteomes" id="UP000233551"/>
    </source>
</evidence>
<feature type="region of interest" description="Disordered" evidence="1">
    <location>
        <begin position="39"/>
        <end position="61"/>
    </location>
</feature>
<comment type="caution">
    <text evidence="2">The sequence shown here is derived from an EMBL/GenBank/DDBJ whole genome shotgun (WGS) entry which is preliminary data.</text>
</comment>
<protein>
    <submittedName>
        <fullName evidence="2">Uncharacterized protein</fullName>
    </submittedName>
</protein>
<evidence type="ECO:0000256" key="1">
    <source>
        <dbReference type="SAM" id="MobiDB-lite"/>
    </source>
</evidence>
<evidence type="ECO:0000313" key="2">
    <source>
        <dbReference type="EMBL" id="PKI70867.1"/>
    </source>
</evidence>
<gene>
    <name evidence="2" type="ORF">CRG98_008758</name>
</gene>